<dbReference type="Proteomes" id="UP000185639">
    <property type="component" value="Unassembled WGS sequence"/>
</dbReference>
<gene>
    <name evidence="2" type="ORF">SAMN05421686_107119</name>
</gene>
<evidence type="ECO:0000313" key="3">
    <source>
        <dbReference type="Proteomes" id="UP000185639"/>
    </source>
</evidence>
<accession>A0A1N7NLV8</accession>
<dbReference type="OrthoDB" id="6073230at2"/>
<proteinExistence type="predicted"/>
<dbReference type="STRING" id="484498.SAMN05421686_107119"/>
<reference evidence="3" key="1">
    <citation type="submission" date="2017-01" db="EMBL/GenBank/DDBJ databases">
        <authorList>
            <person name="Varghese N."/>
            <person name="Submissions S."/>
        </authorList>
    </citation>
    <scope>NUCLEOTIDE SEQUENCE [LARGE SCALE GENOMIC DNA]</scope>
    <source>
        <strain evidence="3">DSM 24913</strain>
    </source>
</reference>
<keyword evidence="1" id="KW-0732">Signal</keyword>
<evidence type="ECO:0000313" key="2">
    <source>
        <dbReference type="EMBL" id="SIS99354.1"/>
    </source>
</evidence>
<organism evidence="2 3">
    <name type="scientific">Thalassolituus maritimus</name>
    <dbReference type="NCBI Taxonomy" id="484498"/>
    <lineage>
        <taxon>Bacteria</taxon>
        <taxon>Pseudomonadati</taxon>
        <taxon>Pseudomonadota</taxon>
        <taxon>Gammaproteobacteria</taxon>
        <taxon>Oceanospirillales</taxon>
        <taxon>Oceanospirillaceae</taxon>
        <taxon>Thalassolituus</taxon>
    </lineage>
</organism>
<protein>
    <submittedName>
        <fullName evidence="2">Porin</fullName>
    </submittedName>
</protein>
<feature type="chain" id="PRO_5012478711" evidence="1">
    <location>
        <begin position="25"/>
        <end position="381"/>
    </location>
</feature>
<name>A0A1N7NLV8_9GAMM</name>
<sequence length="381" mass="41349">MTKSVAFKVSALTAAAILSTAAHASPNLSGGVWFNYQYAQNDKAQQESWGVIDSEALILYADGDVPDTPWTYSAETRIGPGSFTDANNNSTGSQFGIHKAWVGYQFEDGPMITIGKSQVPFAWKTYNFWPGDMLLAGYGDQMDVGVKVSQTLGALHYDAALYLADDWSTSTDTMDDNRHWGSTSTYRKVQTFVGNLSYSINDMATVGVSAQSGGLQAFEGNETDGYSATEVSGDHNAAALYYTLKVGGLWAKASYITTERNVPEESAGDVYADGDGALAGLNAKNDRYAAEVGLNTGNWSFYADLTYAQPDTDGNDADTVRAFAPGLSYDYGPGWIYLEYLTQDGYVDRNGQVQDQYFDENLNPTGPGDFDAVYATIDFYF</sequence>
<dbReference type="AlphaFoldDB" id="A0A1N7NLV8"/>
<keyword evidence="3" id="KW-1185">Reference proteome</keyword>
<evidence type="ECO:0000256" key="1">
    <source>
        <dbReference type="SAM" id="SignalP"/>
    </source>
</evidence>
<feature type="signal peptide" evidence="1">
    <location>
        <begin position="1"/>
        <end position="24"/>
    </location>
</feature>
<dbReference type="SUPFAM" id="SSF56935">
    <property type="entry name" value="Porins"/>
    <property type="match status" value="1"/>
</dbReference>
<dbReference type="RefSeq" id="WP_076516451.1">
    <property type="nucleotide sequence ID" value="NZ_FTOH01000007.1"/>
</dbReference>
<dbReference type="EMBL" id="FTOH01000007">
    <property type="protein sequence ID" value="SIS99354.1"/>
    <property type="molecule type" value="Genomic_DNA"/>
</dbReference>